<comment type="caution">
    <text evidence="7">The sequence shown here is derived from an EMBL/GenBank/DDBJ whole genome shotgun (WGS) entry which is preliminary data.</text>
</comment>
<comment type="similarity">
    <text evidence="6">Belongs to the FtsA/MreB family.</text>
</comment>
<gene>
    <name evidence="7" type="ORF">IAB31_02335</name>
</gene>
<dbReference type="PANTHER" id="PTHR42749">
    <property type="entry name" value="CELL SHAPE-DETERMINING PROTEIN MREB"/>
    <property type="match status" value="1"/>
</dbReference>
<keyword evidence="3" id="KW-0547">Nucleotide-binding</keyword>
<dbReference type="AlphaFoldDB" id="A0A9D1AAE9"/>
<sequence>MLFQKVCGIDLGTDTIKIRDRSDKAFLYSKNIIALRNESKVLAVGDAAFEYYEKSPQNVQVIWPMVHGVIANSTEMSLVLSHLLKQFMGPLQKAGALYIAVPSDITQVEKRAFFHVLSGKISAGRIRLIDKGIADAVSAGLPVLSTRGHMVVNIGADTTEISVISAGKVILCQTLKMGGRALDEDICTMVRRKFNLNIGKKTAESLKNNLAFMINGPRLEQKVFGIHTLSGLPKSDLIPSLAVSVAIIDTIDSIVESIKSVFNRIPPQLMKDIAREGIYLSGGVSMILNLPEYIQKEIGIPFHHVHDPKNSTIRGLVEIMNHKDLRQFTYSLHDLTGMR</sequence>
<evidence type="ECO:0000256" key="2">
    <source>
        <dbReference type="ARBA" id="ARBA00022490"/>
    </source>
</evidence>
<name>A0A9D1AAE9_9FIRM</name>
<evidence type="ECO:0000256" key="3">
    <source>
        <dbReference type="ARBA" id="ARBA00022741"/>
    </source>
</evidence>
<dbReference type="SUPFAM" id="SSF53067">
    <property type="entry name" value="Actin-like ATPase domain"/>
    <property type="match status" value="2"/>
</dbReference>
<dbReference type="Proteomes" id="UP000886757">
    <property type="component" value="Unassembled WGS sequence"/>
</dbReference>
<proteinExistence type="inferred from homology"/>
<evidence type="ECO:0000313" key="8">
    <source>
        <dbReference type="Proteomes" id="UP000886757"/>
    </source>
</evidence>
<protein>
    <submittedName>
        <fullName evidence="7">Rod shape-determining protein</fullName>
    </submittedName>
</protein>
<keyword evidence="5" id="KW-0133">Cell shape</keyword>
<dbReference type="Gene3D" id="3.30.420.40">
    <property type="match status" value="2"/>
</dbReference>
<dbReference type="InterPro" id="IPR004753">
    <property type="entry name" value="MreB"/>
</dbReference>
<evidence type="ECO:0000256" key="6">
    <source>
        <dbReference type="ARBA" id="ARBA00023458"/>
    </source>
</evidence>
<dbReference type="GO" id="GO:0005524">
    <property type="term" value="F:ATP binding"/>
    <property type="evidence" value="ECO:0007669"/>
    <property type="project" value="UniProtKB-KW"/>
</dbReference>
<dbReference type="Pfam" id="PF06723">
    <property type="entry name" value="MreB_Mbl"/>
    <property type="match status" value="1"/>
</dbReference>
<organism evidence="7 8">
    <name type="scientific">Candidatus Choladousia intestinavium</name>
    <dbReference type="NCBI Taxonomy" id="2840727"/>
    <lineage>
        <taxon>Bacteria</taxon>
        <taxon>Bacillati</taxon>
        <taxon>Bacillota</taxon>
        <taxon>Clostridia</taxon>
        <taxon>Lachnospirales</taxon>
        <taxon>Lachnospiraceae</taxon>
        <taxon>Lachnospiraceae incertae sedis</taxon>
        <taxon>Candidatus Choladousia</taxon>
    </lineage>
</organism>
<dbReference type="GO" id="GO:0008360">
    <property type="term" value="P:regulation of cell shape"/>
    <property type="evidence" value="ECO:0007669"/>
    <property type="project" value="UniProtKB-KW"/>
</dbReference>
<evidence type="ECO:0000256" key="5">
    <source>
        <dbReference type="ARBA" id="ARBA00022960"/>
    </source>
</evidence>
<reference evidence="7" key="1">
    <citation type="submission" date="2020-10" db="EMBL/GenBank/DDBJ databases">
        <authorList>
            <person name="Gilroy R."/>
        </authorList>
    </citation>
    <scope>NUCLEOTIDE SEQUENCE</scope>
    <source>
        <strain evidence="7">ChiSjej4B22-8148</strain>
    </source>
</reference>
<comment type="subcellular location">
    <subcellularLocation>
        <location evidence="1">Cytoplasm</location>
    </subcellularLocation>
</comment>
<dbReference type="InterPro" id="IPR056546">
    <property type="entry name" value="MreB_MamK-like"/>
</dbReference>
<keyword evidence="4" id="KW-0067">ATP-binding</keyword>
<dbReference type="GO" id="GO:0005737">
    <property type="term" value="C:cytoplasm"/>
    <property type="evidence" value="ECO:0007669"/>
    <property type="project" value="UniProtKB-SubCell"/>
</dbReference>
<dbReference type="InterPro" id="IPR043129">
    <property type="entry name" value="ATPase_NBD"/>
</dbReference>
<dbReference type="PRINTS" id="PR01652">
    <property type="entry name" value="SHAPEPROTEIN"/>
</dbReference>
<dbReference type="GO" id="GO:0000902">
    <property type="term" value="P:cell morphogenesis"/>
    <property type="evidence" value="ECO:0007669"/>
    <property type="project" value="InterPro"/>
</dbReference>
<reference evidence="7" key="2">
    <citation type="journal article" date="2021" name="PeerJ">
        <title>Extensive microbial diversity within the chicken gut microbiome revealed by metagenomics and culture.</title>
        <authorList>
            <person name="Gilroy R."/>
            <person name="Ravi A."/>
            <person name="Getino M."/>
            <person name="Pursley I."/>
            <person name="Horton D.L."/>
            <person name="Alikhan N.F."/>
            <person name="Baker D."/>
            <person name="Gharbi K."/>
            <person name="Hall N."/>
            <person name="Watson M."/>
            <person name="Adriaenssens E.M."/>
            <person name="Foster-Nyarko E."/>
            <person name="Jarju S."/>
            <person name="Secka A."/>
            <person name="Antonio M."/>
            <person name="Oren A."/>
            <person name="Chaudhuri R.R."/>
            <person name="La Ragione R."/>
            <person name="Hildebrand F."/>
            <person name="Pallen M.J."/>
        </authorList>
    </citation>
    <scope>NUCLEOTIDE SEQUENCE</scope>
    <source>
        <strain evidence="7">ChiSjej4B22-8148</strain>
    </source>
</reference>
<accession>A0A9D1AAE9</accession>
<keyword evidence="2" id="KW-0963">Cytoplasm</keyword>
<dbReference type="EMBL" id="DVGK01000031">
    <property type="protein sequence ID" value="HIR12745.1"/>
    <property type="molecule type" value="Genomic_DNA"/>
</dbReference>
<evidence type="ECO:0000256" key="4">
    <source>
        <dbReference type="ARBA" id="ARBA00022840"/>
    </source>
</evidence>
<evidence type="ECO:0000256" key="1">
    <source>
        <dbReference type="ARBA" id="ARBA00004496"/>
    </source>
</evidence>
<evidence type="ECO:0000313" key="7">
    <source>
        <dbReference type="EMBL" id="HIR12745.1"/>
    </source>
</evidence>
<dbReference type="PANTHER" id="PTHR42749:SF1">
    <property type="entry name" value="CELL SHAPE-DETERMINING PROTEIN MREB"/>
    <property type="match status" value="1"/>
</dbReference>